<dbReference type="InterPro" id="IPR021403">
    <property type="entry name" value="DUF3043"/>
</dbReference>
<keyword evidence="2" id="KW-0472">Membrane</keyword>
<keyword evidence="4" id="KW-1185">Reference proteome</keyword>
<evidence type="ECO:0000313" key="4">
    <source>
        <dbReference type="Proteomes" id="UP000199475"/>
    </source>
</evidence>
<keyword evidence="2" id="KW-0812">Transmembrane</keyword>
<sequence>MGLFRAYERTEKTDRQRTSTVRRVSRTASPEPAAQPAATEKITVTRGGGKAGPTPTRKEAEAARMQRLHPSLSPKEQRKADREARFRSQQEAWDRIERSPERALLRDFVDTRWTIAEFMMPAMILIMALIVVTMNNVQLSFYVSMSLWGIFILAVINVAIMWRSYKRLLDERIPGANRKGLLMYMINRSMMIRRFRRPSPRIKRGDPI</sequence>
<evidence type="ECO:0000313" key="3">
    <source>
        <dbReference type="EMBL" id="SDL54797.1"/>
    </source>
</evidence>
<dbReference type="OrthoDB" id="5194448at2"/>
<name>A0A1G9KZD3_9ACTN</name>
<feature type="transmembrane region" description="Helical" evidence="2">
    <location>
        <begin position="115"/>
        <end position="134"/>
    </location>
</feature>
<reference evidence="3 4" key="1">
    <citation type="submission" date="2016-10" db="EMBL/GenBank/DDBJ databases">
        <authorList>
            <person name="de Groot N.N."/>
        </authorList>
    </citation>
    <scope>NUCLEOTIDE SEQUENCE [LARGE SCALE GENOMIC DNA]</scope>
    <source>
        <strain evidence="3 4">CGMCC 1.9159</strain>
    </source>
</reference>
<dbReference type="RefSeq" id="WP_093251387.1">
    <property type="nucleotide sequence ID" value="NZ_FNGP01000003.1"/>
</dbReference>
<gene>
    <name evidence="3" type="ORF">SAMN04488242_1896</name>
</gene>
<organism evidence="3 4">
    <name type="scientific">Tessaracoccus oleiagri</name>
    <dbReference type="NCBI Taxonomy" id="686624"/>
    <lineage>
        <taxon>Bacteria</taxon>
        <taxon>Bacillati</taxon>
        <taxon>Actinomycetota</taxon>
        <taxon>Actinomycetes</taxon>
        <taxon>Propionibacteriales</taxon>
        <taxon>Propionibacteriaceae</taxon>
        <taxon>Tessaracoccus</taxon>
    </lineage>
</organism>
<dbReference type="Pfam" id="PF11241">
    <property type="entry name" value="DUF3043"/>
    <property type="match status" value="1"/>
</dbReference>
<dbReference type="Proteomes" id="UP000199475">
    <property type="component" value="Unassembled WGS sequence"/>
</dbReference>
<feature type="compositionally biased region" description="Basic and acidic residues" evidence="1">
    <location>
        <begin position="1"/>
        <end position="17"/>
    </location>
</feature>
<dbReference type="EMBL" id="FNGP01000003">
    <property type="protein sequence ID" value="SDL54797.1"/>
    <property type="molecule type" value="Genomic_DNA"/>
</dbReference>
<feature type="compositionally biased region" description="Basic and acidic residues" evidence="1">
    <location>
        <begin position="75"/>
        <end position="92"/>
    </location>
</feature>
<protein>
    <recommendedName>
        <fullName evidence="5">DUF3043 domain-containing protein</fullName>
    </recommendedName>
</protein>
<dbReference type="AlphaFoldDB" id="A0A1G9KZD3"/>
<evidence type="ECO:0008006" key="5">
    <source>
        <dbReference type="Google" id="ProtNLM"/>
    </source>
</evidence>
<evidence type="ECO:0000256" key="1">
    <source>
        <dbReference type="SAM" id="MobiDB-lite"/>
    </source>
</evidence>
<dbReference type="STRING" id="686624.SAMN04488242_1896"/>
<evidence type="ECO:0000256" key="2">
    <source>
        <dbReference type="SAM" id="Phobius"/>
    </source>
</evidence>
<proteinExistence type="predicted"/>
<keyword evidence="2" id="KW-1133">Transmembrane helix</keyword>
<feature type="region of interest" description="Disordered" evidence="1">
    <location>
        <begin position="1"/>
        <end position="92"/>
    </location>
</feature>
<accession>A0A1G9KZD3</accession>
<feature type="transmembrane region" description="Helical" evidence="2">
    <location>
        <begin position="140"/>
        <end position="162"/>
    </location>
</feature>